<dbReference type="Proteomes" id="UP001327225">
    <property type="component" value="Chromosome"/>
</dbReference>
<evidence type="ECO:0000259" key="2">
    <source>
        <dbReference type="Pfam" id="PF01243"/>
    </source>
</evidence>
<reference evidence="4" key="1">
    <citation type="submission" date="2023-12" db="EMBL/GenBank/DDBJ databases">
        <title>Novel species in genus Nocardioides.</title>
        <authorList>
            <person name="Zhou H."/>
        </authorList>
    </citation>
    <scope>NUCLEOTIDE SEQUENCE [LARGE SCALE GENOMIC DNA]</scope>
    <source>
        <strain evidence="4">HM61</strain>
    </source>
</reference>
<evidence type="ECO:0000256" key="1">
    <source>
        <dbReference type="ARBA" id="ARBA00023002"/>
    </source>
</evidence>
<dbReference type="PANTHER" id="PTHR35176">
    <property type="entry name" value="HEME OXYGENASE HI_0854-RELATED"/>
    <property type="match status" value="1"/>
</dbReference>
<accession>A0ABZ0ZMK7</accession>
<dbReference type="Pfam" id="PF01243">
    <property type="entry name" value="PNPOx_N"/>
    <property type="match status" value="1"/>
</dbReference>
<dbReference type="EMBL" id="CP141059">
    <property type="protein sequence ID" value="WQQ25540.1"/>
    <property type="molecule type" value="Genomic_DNA"/>
</dbReference>
<dbReference type="NCBIfam" id="TIGR03668">
    <property type="entry name" value="Rv0121_F420"/>
    <property type="match status" value="1"/>
</dbReference>
<dbReference type="SUPFAM" id="SSF50475">
    <property type="entry name" value="FMN-binding split barrel"/>
    <property type="match status" value="1"/>
</dbReference>
<dbReference type="RefSeq" id="WP_322456497.1">
    <property type="nucleotide sequence ID" value="NZ_CP141059.1"/>
</dbReference>
<organism evidence="3 4">
    <name type="scientific">Nocardioides bizhenqiangii</name>
    <dbReference type="NCBI Taxonomy" id="3095076"/>
    <lineage>
        <taxon>Bacteria</taxon>
        <taxon>Bacillati</taxon>
        <taxon>Actinomycetota</taxon>
        <taxon>Actinomycetes</taxon>
        <taxon>Propionibacteriales</taxon>
        <taxon>Nocardioidaceae</taxon>
        <taxon>Nocardioides</taxon>
    </lineage>
</organism>
<keyword evidence="4" id="KW-1185">Reference proteome</keyword>
<protein>
    <submittedName>
        <fullName evidence="3">TIGR03668 family PPOX class F420-dependent oxidoreductase</fullName>
    </submittedName>
</protein>
<proteinExistence type="predicted"/>
<dbReference type="InterPro" id="IPR012349">
    <property type="entry name" value="Split_barrel_FMN-bd"/>
</dbReference>
<sequence length="139" mass="15296">MDAAAMRSMVEPARVARLATVSVEGGPHLVPVCFVLVGDTVYSAVDHKPKKTSRLRRIANIKATGRACVLVDEYHDADWTRLRWARLDGRARLVESADEAGRARTALVGKYPQYARTPPSGPLIALDITRWTGWSADEP</sequence>
<keyword evidence="1" id="KW-0560">Oxidoreductase</keyword>
<dbReference type="InterPro" id="IPR019967">
    <property type="entry name" value="F420-dep_enz_PPOX_Rv0121"/>
</dbReference>
<name>A0ABZ0ZMK7_9ACTN</name>
<gene>
    <name evidence="3" type="ORF">SHK19_16415</name>
</gene>
<dbReference type="InterPro" id="IPR011576">
    <property type="entry name" value="Pyridox_Oxase_N"/>
</dbReference>
<dbReference type="Gene3D" id="2.30.110.10">
    <property type="entry name" value="Electron Transport, Fmn-binding Protein, Chain A"/>
    <property type="match status" value="1"/>
</dbReference>
<feature type="domain" description="Pyridoxamine 5'-phosphate oxidase N-terminal" evidence="2">
    <location>
        <begin position="5"/>
        <end position="134"/>
    </location>
</feature>
<dbReference type="PANTHER" id="PTHR35176:SF2">
    <property type="entry name" value="F420H(2)-DEPENDENT REDUCTASE RV1155"/>
    <property type="match status" value="1"/>
</dbReference>
<evidence type="ECO:0000313" key="3">
    <source>
        <dbReference type="EMBL" id="WQQ25540.1"/>
    </source>
</evidence>
<evidence type="ECO:0000313" key="4">
    <source>
        <dbReference type="Proteomes" id="UP001327225"/>
    </source>
</evidence>
<dbReference type="InterPro" id="IPR052019">
    <property type="entry name" value="F420H2_bilvrd_red/Heme_oxyg"/>
</dbReference>